<name>A0ABW2QUG6_9NEIS</name>
<dbReference type="Proteomes" id="UP001596473">
    <property type="component" value="Unassembled WGS sequence"/>
</dbReference>
<comment type="caution">
    <text evidence="1">The sequence shown here is derived from an EMBL/GenBank/DDBJ whole genome shotgun (WGS) entry which is preliminary data.</text>
</comment>
<dbReference type="Pfam" id="PF10832">
    <property type="entry name" value="YhfG"/>
    <property type="match status" value="1"/>
</dbReference>
<gene>
    <name evidence="1" type="ORF">ACFQNF_03985</name>
</gene>
<reference evidence="2" key="1">
    <citation type="journal article" date="2019" name="Int. J. Syst. Evol. Microbiol.">
        <title>The Global Catalogue of Microorganisms (GCM) 10K type strain sequencing project: providing services to taxonomists for standard genome sequencing and annotation.</title>
        <authorList>
            <consortium name="The Broad Institute Genomics Platform"/>
            <consortium name="The Broad Institute Genome Sequencing Center for Infectious Disease"/>
            <person name="Wu L."/>
            <person name="Ma J."/>
        </authorList>
    </citation>
    <scope>NUCLEOTIDE SEQUENCE [LARGE SCALE GENOMIC DNA]</scope>
    <source>
        <strain evidence="2">CCUG 62945</strain>
    </source>
</reference>
<evidence type="ECO:0000313" key="1">
    <source>
        <dbReference type="EMBL" id="MFC7419031.1"/>
    </source>
</evidence>
<keyword evidence="2" id="KW-1185">Reference proteome</keyword>
<dbReference type="RefSeq" id="WP_380186258.1">
    <property type="nucleotide sequence ID" value="NZ_JBHTBQ010000006.1"/>
</dbReference>
<proteinExistence type="predicted"/>
<accession>A0ABW2QUG6</accession>
<sequence>MSLLSMKQAYIASTRLSNYNASLKLEGYAPVQASLSTNDLHAQKAALIAKYKVKKLAKTD</sequence>
<protein>
    <submittedName>
        <fullName evidence="1">YhfG family protein</fullName>
    </submittedName>
</protein>
<organism evidence="1 2">
    <name type="scientific">Iodobacter arcticus</name>
    <dbReference type="NCBI Taxonomy" id="590593"/>
    <lineage>
        <taxon>Bacteria</taxon>
        <taxon>Pseudomonadati</taxon>
        <taxon>Pseudomonadota</taxon>
        <taxon>Betaproteobacteria</taxon>
        <taxon>Neisseriales</taxon>
        <taxon>Chitinibacteraceae</taxon>
        <taxon>Iodobacter</taxon>
    </lineage>
</organism>
<dbReference type="InterPro" id="IPR022541">
    <property type="entry name" value="YhfG"/>
</dbReference>
<dbReference type="EMBL" id="JBHTBQ010000006">
    <property type="protein sequence ID" value="MFC7419031.1"/>
    <property type="molecule type" value="Genomic_DNA"/>
</dbReference>
<evidence type="ECO:0000313" key="2">
    <source>
        <dbReference type="Proteomes" id="UP001596473"/>
    </source>
</evidence>